<dbReference type="GO" id="GO:0046872">
    <property type="term" value="F:metal ion binding"/>
    <property type="evidence" value="ECO:0007669"/>
    <property type="project" value="InterPro"/>
</dbReference>
<dbReference type="InterPro" id="IPR003759">
    <property type="entry name" value="Cbl-bd_cap"/>
</dbReference>
<dbReference type="OrthoDB" id="264258at2"/>
<dbReference type="Pfam" id="PF12728">
    <property type="entry name" value="HTH_17"/>
    <property type="match status" value="1"/>
</dbReference>
<dbReference type="Gene3D" id="1.10.1660.10">
    <property type="match status" value="1"/>
</dbReference>
<dbReference type="InterPro" id="IPR006158">
    <property type="entry name" value="Cobalamin-bd"/>
</dbReference>
<dbReference type="RefSeq" id="WP_145389416.1">
    <property type="nucleotide sequence ID" value="NZ_CP037423.1"/>
</dbReference>
<evidence type="ECO:0000313" key="3">
    <source>
        <dbReference type="Proteomes" id="UP000319004"/>
    </source>
</evidence>
<dbReference type="EMBL" id="CP037423">
    <property type="protein sequence ID" value="QDV45215.1"/>
    <property type="molecule type" value="Genomic_DNA"/>
</dbReference>
<dbReference type="Gene3D" id="1.10.1240.10">
    <property type="entry name" value="Methionine synthase domain"/>
    <property type="match status" value="1"/>
</dbReference>
<evidence type="ECO:0000259" key="1">
    <source>
        <dbReference type="PROSITE" id="PS51332"/>
    </source>
</evidence>
<protein>
    <submittedName>
        <fullName evidence="2">Helix-turn-helix domain protein</fullName>
    </submittedName>
</protein>
<name>A0A518HWI6_9BACT</name>
<dbReference type="InterPro" id="IPR041657">
    <property type="entry name" value="HTH_17"/>
</dbReference>
<dbReference type="AlphaFoldDB" id="A0A518HWI6"/>
<organism evidence="2 3">
    <name type="scientific">Stieleria neptunia</name>
    <dbReference type="NCBI Taxonomy" id="2527979"/>
    <lineage>
        <taxon>Bacteria</taxon>
        <taxon>Pseudomonadati</taxon>
        <taxon>Planctomycetota</taxon>
        <taxon>Planctomycetia</taxon>
        <taxon>Pirellulales</taxon>
        <taxon>Pirellulaceae</taxon>
        <taxon>Stieleria</taxon>
    </lineage>
</organism>
<sequence>MAVWLKLSDPIPLGHPPVTDSLPQFSPKQIASSLHVSESSVKRWCDQGVIPTVRTVGGHRRITLSGLRQFLQSTERTIVDTKVLGIDGSELEIASKPASRRTPIRGAGTEPTQQEFRAALADGDERHCMGLLEERIGLGWSRAEAAEDLITDAMRGLGDAWDCGELEVYQERRSCTICTRLIYSLREGLASLPVEAPIAIGAAPESDPYQLPTALVELALRESGWNAVNLGNDLPLVSLMQAVQDYQPKMVWLSVTAVADPVRFVREQNKLADSLGDRVGLIVGGRALDDQLRPKLRYTAHCDSLRHLIELADILKR</sequence>
<accession>A0A518HWI6</accession>
<dbReference type="InterPro" id="IPR036724">
    <property type="entry name" value="Cobalamin-bd_sf"/>
</dbReference>
<dbReference type="Pfam" id="PF02607">
    <property type="entry name" value="B12-binding_2"/>
    <property type="match status" value="1"/>
</dbReference>
<dbReference type="InterPro" id="IPR036594">
    <property type="entry name" value="Meth_synthase_dom"/>
</dbReference>
<dbReference type="PROSITE" id="PS51332">
    <property type="entry name" value="B12_BINDING"/>
    <property type="match status" value="1"/>
</dbReference>
<gene>
    <name evidence="2" type="ORF">Enr13x_50900</name>
</gene>
<evidence type="ECO:0000313" key="2">
    <source>
        <dbReference type="EMBL" id="QDV45215.1"/>
    </source>
</evidence>
<dbReference type="SUPFAM" id="SSF46955">
    <property type="entry name" value="Putative DNA-binding domain"/>
    <property type="match status" value="1"/>
</dbReference>
<dbReference type="Gene3D" id="3.40.50.280">
    <property type="entry name" value="Cobalamin-binding domain"/>
    <property type="match status" value="1"/>
</dbReference>
<feature type="domain" description="B12-binding" evidence="1">
    <location>
        <begin position="196"/>
        <end position="317"/>
    </location>
</feature>
<dbReference type="Proteomes" id="UP000319004">
    <property type="component" value="Chromosome"/>
</dbReference>
<dbReference type="SUPFAM" id="SSF52242">
    <property type="entry name" value="Cobalamin (vitamin B12)-binding domain"/>
    <property type="match status" value="1"/>
</dbReference>
<proteinExistence type="predicted"/>
<reference evidence="2 3" key="1">
    <citation type="submission" date="2019-03" db="EMBL/GenBank/DDBJ databases">
        <title>Deep-cultivation of Planctomycetes and their phenomic and genomic characterization uncovers novel biology.</title>
        <authorList>
            <person name="Wiegand S."/>
            <person name="Jogler M."/>
            <person name="Boedeker C."/>
            <person name="Pinto D."/>
            <person name="Vollmers J."/>
            <person name="Rivas-Marin E."/>
            <person name="Kohn T."/>
            <person name="Peeters S.H."/>
            <person name="Heuer A."/>
            <person name="Rast P."/>
            <person name="Oberbeckmann S."/>
            <person name="Bunk B."/>
            <person name="Jeske O."/>
            <person name="Meyerdierks A."/>
            <person name="Storesund J.E."/>
            <person name="Kallscheuer N."/>
            <person name="Luecker S."/>
            <person name="Lage O.M."/>
            <person name="Pohl T."/>
            <person name="Merkel B.J."/>
            <person name="Hornburger P."/>
            <person name="Mueller R.-W."/>
            <person name="Bruemmer F."/>
            <person name="Labrenz M."/>
            <person name="Spormann A.M."/>
            <person name="Op den Camp H."/>
            <person name="Overmann J."/>
            <person name="Amann R."/>
            <person name="Jetten M.S.M."/>
            <person name="Mascher T."/>
            <person name="Medema M.H."/>
            <person name="Devos D.P."/>
            <person name="Kaster A.-K."/>
            <person name="Ovreas L."/>
            <person name="Rohde M."/>
            <person name="Galperin M.Y."/>
            <person name="Jogler C."/>
        </authorList>
    </citation>
    <scope>NUCLEOTIDE SEQUENCE [LARGE SCALE GENOMIC DNA]</scope>
    <source>
        <strain evidence="2 3">Enr13</strain>
    </source>
</reference>
<dbReference type="InterPro" id="IPR009061">
    <property type="entry name" value="DNA-bd_dom_put_sf"/>
</dbReference>
<keyword evidence="3" id="KW-1185">Reference proteome</keyword>
<dbReference type="KEGG" id="snep:Enr13x_50900"/>
<dbReference type="GO" id="GO:0031419">
    <property type="term" value="F:cobalamin binding"/>
    <property type="evidence" value="ECO:0007669"/>
    <property type="project" value="InterPro"/>
</dbReference>